<dbReference type="EMBL" id="MLJW01000039">
    <property type="protein sequence ID" value="OIR07163.1"/>
    <property type="molecule type" value="Genomic_DNA"/>
</dbReference>
<organism evidence="1">
    <name type="scientific">mine drainage metagenome</name>
    <dbReference type="NCBI Taxonomy" id="410659"/>
    <lineage>
        <taxon>unclassified sequences</taxon>
        <taxon>metagenomes</taxon>
        <taxon>ecological metagenomes</taxon>
    </lineage>
</organism>
<name>A0A1J5SGX4_9ZZZZ</name>
<comment type="caution">
    <text evidence="1">The sequence shown here is derived from an EMBL/GenBank/DDBJ whole genome shotgun (WGS) entry which is preliminary data.</text>
</comment>
<accession>A0A1J5SGX4</accession>
<reference evidence="1" key="1">
    <citation type="submission" date="2016-10" db="EMBL/GenBank/DDBJ databases">
        <title>Sequence of Gallionella enrichment culture.</title>
        <authorList>
            <person name="Poehlein A."/>
            <person name="Muehling M."/>
            <person name="Daniel R."/>
        </authorList>
    </citation>
    <scope>NUCLEOTIDE SEQUENCE</scope>
</reference>
<protein>
    <submittedName>
        <fullName evidence="1">Uncharacterized protein</fullName>
    </submittedName>
</protein>
<dbReference type="AlphaFoldDB" id="A0A1J5SGX4"/>
<proteinExistence type="predicted"/>
<evidence type="ECO:0000313" key="1">
    <source>
        <dbReference type="EMBL" id="OIR07163.1"/>
    </source>
</evidence>
<gene>
    <name evidence="1" type="ORF">GALL_107520</name>
</gene>
<sequence length="217" mass="23351">MAERETPAQEEVPPHVTLDLAAAGHGAGADHRERRRRLLKAGAAAAPAVITLFSRPALGWTSTNQCKTPSGFLSGNLSQHGKDQYCSGVTPGYWKQDQHFCDWPAPYYPTTVTGIGIGGHHATKFHPLFAGSFFVVNGHSETLLEVLQNSAGGGTYALGCHIAATLLNSAKGWTSVLSVTQVINIWAEFDSKGYFEPSAGIKWYADDIVTYLKSTMT</sequence>